<proteinExistence type="predicted"/>
<comment type="caution">
    <text evidence="2">The sequence shown here is derived from an EMBL/GenBank/DDBJ whole genome shotgun (WGS) entry which is preliminary data.</text>
</comment>
<dbReference type="EMBL" id="CAJSLV010000096">
    <property type="protein sequence ID" value="CAG6398098.1"/>
    <property type="molecule type" value="Genomic_DNA"/>
</dbReference>
<evidence type="ECO:0000256" key="1">
    <source>
        <dbReference type="SAM" id="MobiDB-lite"/>
    </source>
</evidence>
<accession>A0A9W4GVN0</accession>
<gene>
    <name evidence="2" type="ORF">SCOCK_630043</name>
</gene>
<reference evidence="2" key="1">
    <citation type="submission" date="2021-05" db="EMBL/GenBank/DDBJ databases">
        <authorList>
            <person name="Arsene-Ploetze F."/>
        </authorList>
    </citation>
    <scope>NUCLEOTIDE SEQUENCE</scope>
    <source>
        <strain evidence="2">DSM 42138</strain>
    </source>
</reference>
<organism evidence="2 3">
    <name type="scientific">Actinacidiphila cocklensis</name>
    <dbReference type="NCBI Taxonomy" id="887465"/>
    <lineage>
        <taxon>Bacteria</taxon>
        <taxon>Bacillati</taxon>
        <taxon>Actinomycetota</taxon>
        <taxon>Actinomycetes</taxon>
        <taxon>Kitasatosporales</taxon>
        <taxon>Streptomycetaceae</taxon>
        <taxon>Actinacidiphila</taxon>
    </lineage>
</organism>
<evidence type="ECO:0000313" key="2">
    <source>
        <dbReference type="EMBL" id="CAG6398098.1"/>
    </source>
</evidence>
<protein>
    <recommendedName>
        <fullName evidence="4">Transposase</fullName>
    </recommendedName>
</protein>
<dbReference type="AlphaFoldDB" id="A0A9W4GVN0"/>
<evidence type="ECO:0000313" key="3">
    <source>
        <dbReference type="Proteomes" id="UP001152519"/>
    </source>
</evidence>
<evidence type="ECO:0008006" key="4">
    <source>
        <dbReference type="Google" id="ProtNLM"/>
    </source>
</evidence>
<name>A0A9W4GVN0_9ACTN</name>
<feature type="region of interest" description="Disordered" evidence="1">
    <location>
        <begin position="36"/>
        <end position="56"/>
    </location>
</feature>
<dbReference type="Proteomes" id="UP001152519">
    <property type="component" value="Unassembled WGS sequence"/>
</dbReference>
<sequence length="68" mass="7158">MAAIWVGIGAGKTHHYCVAIEESGRQVLSRRIAPASWSSPAGMGDDGAAGTVSRCGDQRTRHSMRVSC</sequence>
<keyword evidence="3" id="KW-1185">Reference proteome</keyword>